<dbReference type="InterPro" id="IPR013785">
    <property type="entry name" value="Aldolase_TIM"/>
</dbReference>
<gene>
    <name evidence="2" type="ORF">ACFPJA_04565</name>
</gene>
<comment type="caution">
    <text evidence="2">The sequence shown here is derived from an EMBL/GenBank/DDBJ whole genome shotgun (WGS) entry which is preliminary data.</text>
</comment>
<dbReference type="InterPro" id="IPR011060">
    <property type="entry name" value="RibuloseP-bd_barrel"/>
</dbReference>
<dbReference type="AlphaFoldDB" id="A0ABD5QNZ2"/>
<protein>
    <submittedName>
        <fullName evidence="2">BtpA/SgcQ family protein</fullName>
    </submittedName>
</protein>
<dbReference type="SUPFAM" id="SSF51366">
    <property type="entry name" value="Ribulose-phoshate binding barrel"/>
    <property type="match status" value="1"/>
</dbReference>
<dbReference type="Proteomes" id="UP001596145">
    <property type="component" value="Unassembled WGS sequence"/>
</dbReference>
<evidence type="ECO:0000313" key="2">
    <source>
        <dbReference type="EMBL" id="MFC5133993.1"/>
    </source>
</evidence>
<keyword evidence="3" id="KW-1185">Reference proteome</keyword>
<reference evidence="2 3" key="1">
    <citation type="journal article" date="2019" name="Int. J. Syst. Evol. Microbiol.">
        <title>The Global Catalogue of Microorganisms (GCM) 10K type strain sequencing project: providing services to taxonomists for standard genome sequencing and annotation.</title>
        <authorList>
            <consortium name="The Broad Institute Genomics Platform"/>
            <consortium name="The Broad Institute Genome Sequencing Center for Infectious Disease"/>
            <person name="Wu L."/>
            <person name="Ma J."/>
        </authorList>
    </citation>
    <scope>NUCLEOTIDE SEQUENCE [LARGE SCALE GENOMIC DNA]</scope>
    <source>
        <strain evidence="2 3">CGMCC 1.16026</strain>
    </source>
</reference>
<sequence length="275" mass="27952">MNLDSTFGTDAPVIGMIHLPALPGAPAAPDDGAVAMDAAVERAVSDATRLEAGGVDGLMIENFGDAPFYPDDVPKHTVAATTRAATEVAAAVDLPLGINVLRNDAEAAVSVAAAVGAEFVRVNVHTGARVTDQGIVEGRAHGTIRLRERLGVDVGIFADTDVKHSAPLTPAGYSAESFADTAERGLADAVIASGSGTGHAVDDGALEAVVAERERHGLDTPVFVGSGVRPDTIGEILGVADGVIVGTALKEGGETTAPVDPDRVAELVERADEVR</sequence>
<accession>A0ABD5QNZ2</accession>
<organism evidence="2 3">
    <name type="scientific">Halorubrum glutamatedens</name>
    <dbReference type="NCBI Taxonomy" id="2707018"/>
    <lineage>
        <taxon>Archaea</taxon>
        <taxon>Methanobacteriati</taxon>
        <taxon>Methanobacteriota</taxon>
        <taxon>Stenosarchaea group</taxon>
        <taxon>Halobacteria</taxon>
        <taxon>Halobacteriales</taxon>
        <taxon>Haloferacaceae</taxon>
        <taxon>Halorubrum</taxon>
    </lineage>
</organism>
<comment type="similarity">
    <text evidence="1">Belongs to the BtpA family.</text>
</comment>
<dbReference type="Pfam" id="PF03437">
    <property type="entry name" value="BtpA"/>
    <property type="match status" value="1"/>
</dbReference>
<dbReference type="Gene3D" id="3.20.20.70">
    <property type="entry name" value="Aldolase class I"/>
    <property type="match status" value="1"/>
</dbReference>
<dbReference type="PIRSF" id="PIRSF005956">
    <property type="entry name" value="BtpA"/>
    <property type="match status" value="1"/>
</dbReference>
<dbReference type="PANTHER" id="PTHR21381">
    <property type="entry name" value="ZGC:162297"/>
    <property type="match status" value="1"/>
</dbReference>
<evidence type="ECO:0000313" key="3">
    <source>
        <dbReference type="Proteomes" id="UP001596145"/>
    </source>
</evidence>
<dbReference type="EMBL" id="JBHSKV010000007">
    <property type="protein sequence ID" value="MFC5133993.1"/>
    <property type="molecule type" value="Genomic_DNA"/>
</dbReference>
<evidence type="ECO:0000256" key="1">
    <source>
        <dbReference type="ARBA" id="ARBA00006007"/>
    </source>
</evidence>
<dbReference type="NCBIfam" id="TIGR00259">
    <property type="entry name" value="thylakoid_BtpA"/>
    <property type="match status" value="1"/>
</dbReference>
<dbReference type="InterPro" id="IPR005137">
    <property type="entry name" value="BtpA"/>
</dbReference>
<name>A0ABD5QNZ2_9EURY</name>
<dbReference type="RefSeq" id="WP_122104292.1">
    <property type="nucleotide sequence ID" value="NZ_JBHSKV010000007.1"/>
</dbReference>
<proteinExistence type="inferred from homology"/>
<dbReference type="PANTHER" id="PTHR21381:SF3">
    <property type="entry name" value="SGC REGION PROTEIN SGCQ-RELATED"/>
    <property type="match status" value="1"/>
</dbReference>